<feature type="compositionally biased region" description="Basic and acidic residues" evidence="1">
    <location>
        <begin position="98"/>
        <end position="109"/>
    </location>
</feature>
<keyword evidence="3" id="KW-1185">Reference proteome</keyword>
<name>A0ABN5VMH2_9ACTN</name>
<dbReference type="EMBL" id="AP018448">
    <property type="protein sequence ID" value="BBC34601.1"/>
    <property type="molecule type" value="Genomic_DNA"/>
</dbReference>
<gene>
    <name evidence="2" type="ORF">SGFS_058950</name>
</gene>
<reference evidence="2 3" key="1">
    <citation type="journal article" date="2010" name="ChemBioChem">
        <title>Cloning and characterization of the biosynthetic gene cluster of 16-membered macrolide antibiotic FD-891: involvement of a dual functional cytochrome P450 monooxygenase catalyzing epoxidation and hydroxylation.</title>
        <authorList>
            <person name="Kudo F."/>
            <person name="Motegi A."/>
            <person name="Mizoue K."/>
            <person name="Eguchi T."/>
        </authorList>
    </citation>
    <scope>NUCLEOTIDE SEQUENCE [LARGE SCALE GENOMIC DNA]</scope>
    <source>
        <strain evidence="2 3">A-8890</strain>
    </source>
</reference>
<proteinExistence type="predicted"/>
<evidence type="ECO:0008006" key="4">
    <source>
        <dbReference type="Google" id="ProtNLM"/>
    </source>
</evidence>
<protein>
    <recommendedName>
        <fullName evidence="4">Secreted protein</fullName>
    </recommendedName>
</protein>
<dbReference type="RefSeq" id="WP_286254609.1">
    <property type="nucleotide sequence ID" value="NZ_AP018448.1"/>
</dbReference>
<feature type="compositionally biased region" description="Low complexity" evidence="1">
    <location>
        <begin position="79"/>
        <end position="90"/>
    </location>
</feature>
<feature type="region of interest" description="Disordered" evidence="1">
    <location>
        <begin position="79"/>
        <end position="122"/>
    </location>
</feature>
<feature type="compositionally biased region" description="Low complexity" evidence="1">
    <location>
        <begin position="41"/>
        <end position="55"/>
    </location>
</feature>
<reference evidence="2 3" key="2">
    <citation type="journal article" date="2023" name="ChemBioChem">
        <title>Acyltransferase Domain Exchange between Two Independent Type I Polyketide Synthases in the Same Producer Strain of Macrolide Antibiotics.</title>
        <authorList>
            <person name="Kudo F."/>
            <person name="Kishikawa K."/>
            <person name="Tsuboi K."/>
            <person name="Kido T."/>
            <person name="Usui T."/>
            <person name="Hashimoto J."/>
            <person name="Shin-Ya K."/>
            <person name="Miyanaga A."/>
            <person name="Eguchi T."/>
        </authorList>
    </citation>
    <scope>NUCLEOTIDE SEQUENCE [LARGE SCALE GENOMIC DNA]</scope>
    <source>
        <strain evidence="2 3">A-8890</strain>
    </source>
</reference>
<dbReference type="Proteomes" id="UP001321542">
    <property type="component" value="Chromosome"/>
</dbReference>
<evidence type="ECO:0000313" key="3">
    <source>
        <dbReference type="Proteomes" id="UP001321542"/>
    </source>
</evidence>
<evidence type="ECO:0000256" key="1">
    <source>
        <dbReference type="SAM" id="MobiDB-lite"/>
    </source>
</evidence>
<sequence>MPSRGGLDPRKLRLAGLTVAVAVAFALPLVASAGPIGRGSGTTEAARTAERAGGADVAARSDGADGVLGAVGADGAHGSDAADVADAGDGPHSRAAAHPRDAVDGKADGGRSGSGGLADPSRSPLLLDLGLATAARCGPELTSPDGIEAQTCVLSQGEDTWARTYYRNATGRELSSVLSVMAPGGHTVRMHCAVGAQDEPGACETPRERTRGEMGAYTAVAEFAAPDGRGPLLLRSGSNSAQP</sequence>
<organism evidence="2 3">
    <name type="scientific">Streptomyces graminofaciens</name>
    <dbReference type="NCBI Taxonomy" id="68212"/>
    <lineage>
        <taxon>Bacteria</taxon>
        <taxon>Bacillati</taxon>
        <taxon>Actinomycetota</taxon>
        <taxon>Actinomycetes</taxon>
        <taxon>Kitasatosporales</taxon>
        <taxon>Streptomycetaceae</taxon>
        <taxon>Streptomyces</taxon>
    </lineage>
</organism>
<accession>A0ABN5VMH2</accession>
<feature type="region of interest" description="Disordered" evidence="1">
    <location>
        <begin position="36"/>
        <end position="60"/>
    </location>
</feature>
<evidence type="ECO:0000313" key="2">
    <source>
        <dbReference type="EMBL" id="BBC34601.1"/>
    </source>
</evidence>